<dbReference type="InterPro" id="IPR002577">
    <property type="entry name" value="HTH_HxlR"/>
</dbReference>
<dbReference type="PROSITE" id="PS51118">
    <property type="entry name" value="HTH_HXLR"/>
    <property type="match status" value="1"/>
</dbReference>
<dbReference type="EMBL" id="JADQDK010000001">
    <property type="protein sequence ID" value="MBW0138432.1"/>
    <property type="molecule type" value="Genomic_DNA"/>
</dbReference>
<reference evidence="2 3" key="1">
    <citation type="submission" date="2020-11" db="EMBL/GenBank/DDBJ databases">
        <title>Pseudonocardia abyssalis sp. nov. and Pseudonocardia oceani sp. nov., description and phylogenomic analysis of two novel actinomycetes isolated from the deep Southern Ocean.</title>
        <authorList>
            <person name="Parra J."/>
        </authorList>
    </citation>
    <scope>NUCLEOTIDE SEQUENCE [LARGE SCALE GENOMIC DNA]</scope>
    <source>
        <strain evidence="2 3">KRD-168</strain>
    </source>
</reference>
<keyword evidence="3" id="KW-1185">Reference proteome</keyword>
<dbReference type="RefSeq" id="WP_218600953.1">
    <property type="nucleotide sequence ID" value="NZ_JADQDJ010000007.1"/>
</dbReference>
<proteinExistence type="predicted"/>
<evidence type="ECO:0000313" key="2">
    <source>
        <dbReference type="EMBL" id="MBW0138432.1"/>
    </source>
</evidence>
<name>A0ABS6V1V5_9PSEU</name>
<evidence type="ECO:0000313" key="3">
    <source>
        <dbReference type="Proteomes" id="UP000694287"/>
    </source>
</evidence>
<organism evidence="2 3">
    <name type="scientific">Pseudonocardia abyssalis</name>
    <dbReference type="NCBI Taxonomy" id="2792008"/>
    <lineage>
        <taxon>Bacteria</taxon>
        <taxon>Bacillati</taxon>
        <taxon>Actinomycetota</taxon>
        <taxon>Actinomycetes</taxon>
        <taxon>Pseudonocardiales</taxon>
        <taxon>Pseudonocardiaceae</taxon>
        <taxon>Pseudonocardia</taxon>
    </lineage>
</organism>
<dbReference type="Pfam" id="PF01638">
    <property type="entry name" value="HxlR"/>
    <property type="match status" value="1"/>
</dbReference>
<sequence>MKPDDRCFLRDAAAVKHIFGDKWTIPVMVALAGGPMRRSKILTTVNSYAIDENWRGKATVLHDRILSRTLHKMVAEGLVARQELPDVFPRHVRYELLPEAADFLDRVRQVVGWSEHNAHVVANAQEFHRLQTGEPDGCDHEVCDLPASG</sequence>
<protein>
    <submittedName>
        <fullName evidence="2">Helix-turn-helix transcriptional regulator</fullName>
    </submittedName>
</protein>
<comment type="caution">
    <text evidence="2">The sequence shown here is derived from an EMBL/GenBank/DDBJ whole genome shotgun (WGS) entry which is preliminary data.</text>
</comment>
<gene>
    <name evidence="2" type="ORF">I4I81_29825</name>
</gene>
<dbReference type="Proteomes" id="UP000694287">
    <property type="component" value="Unassembled WGS sequence"/>
</dbReference>
<evidence type="ECO:0000259" key="1">
    <source>
        <dbReference type="PROSITE" id="PS51118"/>
    </source>
</evidence>
<feature type="domain" description="HTH hxlR-type" evidence="1">
    <location>
        <begin position="7"/>
        <end position="122"/>
    </location>
</feature>
<accession>A0ABS6V1V5</accession>